<feature type="transmembrane region" description="Helical" evidence="5">
    <location>
        <begin position="6"/>
        <end position="27"/>
    </location>
</feature>
<comment type="caution">
    <text evidence="5">Lacks conserved residue(s) required for the propagation of feature annotation.</text>
</comment>
<organism evidence="7 8">
    <name type="scientific">Aliiglaciecola litoralis</name>
    <dbReference type="NCBI Taxonomy" id="582857"/>
    <lineage>
        <taxon>Bacteria</taxon>
        <taxon>Pseudomonadati</taxon>
        <taxon>Pseudomonadota</taxon>
        <taxon>Gammaproteobacteria</taxon>
        <taxon>Alteromonadales</taxon>
        <taxon>Alteromonadaceae</taxon>
        <taxon>Aliiglaciecola</taxon>
    </lineage>
</organism>
<dbReference type="Pfam" id="PF05569">
    <property type="entry name" value="Peptidase_M56"/>
    <property type="match status" value="1"/>
</dbReference>
<dbReference type="SUPFAM" id="SSF74653">
    <property type="entry name" value="TolA/TonB C-terminal domain"/>
    <property type="match status" value="1"/>
</dbReference>
<dbReference type="InterPro" id="IPR052173">
    <property type="entry name" value="Beta-lactam_resp_regulator"/>
</dbReference>
<evidence type="ECO:0000256" key="5">
    <source>
        <dbReference type="RuleBase" id="RU362123"/>
    </source>
</evidence>
<sequence>MTLQIVFNWLIEQQLLLSFLFAGLILLERFGLPALGARFVYKLVWLLPISLIVANLPNSLNPMPITTITHYLVTPNQAFSSDLNLSWALLYLLITTTLIVFVFTLHFRFVKSLQLMALPTSLPASVDKSVKVYLSNNVTTPMVIGILNSKLVLPSNYASQYDNNSLALILEHEQVHIKRKDNLINSALLISTLMLWFNPLAWLGYTSIRRLQELTCDERVLANKSAQQHILYSKALIHCATNGSAGLMAYSHYGDKKTMLQRLNNIKRNGGRSRLAKGSLLLVAMCMIGGLAMAKQSDNEMKKTSSVTPIKRAEPLYPVQAAQQGISGSVVLKYDITATGNTSNIRIVSATPENTFEKNAKIALSQWQYKPSADGYKDVLVQLDFALGNETEEAGSIERLKVSH</sequence>
<feature type="transmembrane region" description="Helical" evidence="5">
    <location>
        <begin position="39"/>
        <end position="56"/>
    </location>
</feature>
<dbReference type="Proteomes" id="UP001500359">
    <property type="component" value="Unassembled WGS sequence"/>
</dbReference>
<dbReference type="CDD" id="cd07341">
    <property type="entry name" value="M56_BlaR1_MecR1_like"/>
    <property type="match status" value="1"/>
</dbReference>
<dbReference type="Pfam" id="PF03544">
    <property type="entry name" value="TonB_C"/>
    <property type="match status" value="1"/>
</dbReference>
<keyword evidence="5" id="KW-0735">Signal-anchor</keyword>
<dbReference type="PANTHER" id="PTHR34978">
    <property type="entry name" value="POSSIBLE SENSOR-TRANSDUCER PROTEIN BLAR"/>
    <property type="match status" value="1"/>
</dbReference>
<dbReference type="PANTHER" id="PTHR34978:SF3">
    <property type="entry name" value="SLR0241 PROTEIN"/>
    <property type="match status" value="1"/>
</dbReference>
<dbReference type="PRINTS" id="PR01374">
    <property type="entry name" value="TONBPROTEIN"/>
</dbReference>
<dbReference type="InterPro" id="IPR037682">
    <property type="entry name" value="TonB_C"/>
</dbReference>
<dbReference type="EMBL" id="BAAAFD010000001">
    <property type="protein sequence ID" value="GAA0853000.1"/>
    <property type="molecule type" value="Genomic_DNA"/>
</dbReference>
<feature type="transmembrane region" description="Helical" evidence="5">
    <location>
        <begin position="85"/>
        <end position="107"/>
    </location>
</feature>
<dbReference type="PROSITE" id="PS52015">
    <property type="entry name" value="TONB_CTD"/>
    <property type="match status" value="1"/>
</dbReference>
<accession>A0ABP3WQ94</accession>
<keyword evidence="4 5" id="KW-0472">Membrane</keyword>
<name>A0ABP3WQ94_9ALTE</name>
<proteinExistence type="inferred from homology"/>
<comment type="subcellular location">
    <subcellularLocation>
        <location evidence="5">Cell inner membrane</location>
        <topology evidence="5">Single-pass membrane protein</topology>
        <orientation evidence="5">Periplasmic side</orientation>
    </subcellularLocation>
    <subcellularLocation>
        <location evidence="1">Membrane</location>
        <topology evidence="1">Single-pass membrane protein</topology>
    </subcellularLocation>
</comment>
<keyword evidence="8" id="KW-1185">Reference proteome</keyword>
<dbReference type="NCBIfam" id="TIGR01352">
    <property type="entry name" value="tonB_Cterm"/>
    <property type="match status" value="1"/>
</dbReference>
<keyword evidence="5" id="KW-0653">Protein transport</keyword>
<reference evidence="8" key="1">
    <citation type="journal article" date="2019" name="Int. J. Syst. Evol. Microbiol.">
        <title>The Global Catalogue of Microorganisms (GCM) 10K type strain sequencing project: providing services to taxonomists for standard genome sequencing and annotation.</title>
        <authorList>
            <consortium name="The Broad Institute Genomics Platform"/>
            <consortium name="The Broad Institute Genome Sequencing Center for Infectious Disease"/>
            <person name="Wu L."/>
            <person name="Ma J."/>
        </authorList>
    </citation>
    <scope>NUCLEOTIDE SEQUENCE [LARGE SCALE GENOMIC DNA]</scope>
    <source>
        <strain evidence="8">JCM 15896</strain>
    </source>
</reference>
<dbReference type="InterPro" id="IPR003538">
    <property type="entry name" value="TonB"/>
</dbReference>
<evidence type="ECO:0000256" key="2">
    <source>
        <dbReference type="ARBA" id="ARBA00022692"/>
    </source>
</evidence>
<feature type="domain" description="TonB C-terminal" evidence="6">
    <location>
        <begin position="302"/>
        <end position="394"/>
    </location>
</feature>
<protein>
    <recommendedName>
        <fullName evidence="5">Protein TonB</fullName>
    </recommendedName>
</protein>
<dbReference type="InterPro" id="IPR008756">
    <property type="entry name" value="Peptidase_M56"/>
</dbReference>
<keyword evidence="5" id="KW-0997">Cell inner membrane</keyword>
<comment type="caution">
    <text evidence="7">The sequence shown here is derived from an EMBL/GenBank/DDBJ whole genome shotgun (WGS) entry which is preliminary data.</text>
</comment>
<evidence type="ECO:0000256" key="4">
    <source>
        <dbReference type="ARBA" id="ARBA00023136"/>
    </source>
</evidence>
<keyword evidence="2 5" id="KW-0812">Transmembrane</keyword>
<comment type="similarity">
    <text evidence="5">Belongs to the TonB family.</text>
</comment>
<dbReference type="InterPro" id="IPR006260">
    <property type="entry name" value="TonB/TolA_C"/>
</dbReference>
<keyword evidence="5" id="KW-1003">Cell membrane</keyword>
<feature type="transmembrane region" description="Helical" evidence="5">
    <location>
        <begin position="183"/>
        <end position="205"/>
    </location>
</feature>
<evidence type="ECO:0000256" key="1">
    <source>
        <dbReference type="ARBA" id="ARBA00004167"/>
    </source>
</evidence>
<dbReference type="Gene3D" id="3.30.2420.10">
    <property type="entry name" value="TonB"/>
    <property type="match status" value="1"/>
</dbReference>
<evidence type="ECO:0000256" key="3">
    <source>
        <dbReference type="ARBA" id="ARBA00022989"/>
    </source>
</evidence>
<gene>
    <name evidence="7" type="ORF">GCM10009114_04670</name>
</gene>
<dbReference type="RefSeq" id="WP_343856144.1">
    <property type="nucleotide sequence ID" value="NZ_BAAAFD010000001.1"/>
</dbReference>
<evidence type="ECO:0000259" key="6">
    <source>
        <dbReference type="PROSITE" id="PS52015"/>
    </source>
</evidence>
<comment type="function">
    <text evidence="5">Interacts with outer membrane receptor proteins that carry out high-affinity binding and energy dependent uptake into the periplasmic space of specific substrates. It could act to transduce energy from the cytoplasmic membrane to specific energy-requiring processes in the outer membrane, resulting in the release into the periplasm of ligands bound by these outer membrane proteins.</text>
</comment>
<keyword evidence="5" id="KW-0813">Transport</keyword>
<evidence type="ECO:0000313" key="7">
    <source>
        <dbReference type="EMBL" id="GAA0853000.1"/>
    </source>
</evidence>
<evidence type="ECO:0000313" key="8">
    <source>
        <dbReference type="Proteomes" id="UP001500359"/>
    </source>
</evidence>
<keyword evidence="3 5" id="KW-1133">Transmembrane helix</keyword>